<accession>B0E470</accession>
<dbReference type="EMBL" id="DS547318">
    <property type="protein sequence ID" value="EDQ98362.1"/>
    <property type="molecule type" value="Genomic_DNA"/>
</dbReference>
<evidence type="ECO:0000256" key="1">
    <source>
        <dbReference type="SAM" id="MobiDB-lite"/>
    </source>
</evidence>
<evidence type="ECO:0000313" key="3">
    <source>
        <dbReference type="Proteomes" id="UP000001194"/>
    </source>
</evidence>
<keyword evidence="3" id="KW-1185">Reference proteome</keyword>
<protein>
    <submittedName>
        <fullName evidence="2">Predicted protein</fullName>
    </submittedName>
</protein>
<name>B0E470_LACBS</name>
<dbReference type="GeneID" id="6086643"/>
<gene>
    <name evidence="2" type="ORF">LACBIDRAFT_336027</name>
</gene>
<reference evidence="2 3" key="1">
    <citation type="journal article" date="2008" name="Nature">
        <title>The genome of Laccaria bicolor provides insights into mycorrhizal symbiosis.</title>
        <authorList>
            <person name="Martin F."/>
            <person name="Aerts A."/>
            <person name="Ahren D."/>
            <person name="Brun A."/>
            <person name="Danchin E.G.J."/>
            <person name="Duchaussoy F."/>
            <person name="Gibon J."/>
            <person name="Kohler A."/>
            <person name="Lindquist E."/>
            <person name="Pereda V."/>
            <person name="Salamov A."/>
            <person name="Shapiro H.J."/>
            <person name="Wuyts J."/>
            <person name="Blaudez D."/>
            <person name="Buee M."/>
            <person name="Brokstein P."/>
            <person name="Canbaeck B."/>
            <person name="Cohen D."/>
            <person name="Courty P.E."/>
            <person name="Coutinho P.M."/>
            <person name="Delaruelle C."/>
            <person name="Detter J.C."/>
            <person name="Deveau A."/>
            <person name="DiFazio S."/>
            <person name="Duplessis S."/>
            <person name="Fraissinet-Tachet L."/>
            <person name="Lucic E."/>
            <person name="Frey-Klett P."/>
            <person name="Fourrey C."/>
            <person name="Feussner I."/>
            <person name="Gay G."/>
            <person name="Grimwood J."/>
            <person name="Hoegger P.J."/>
            <person name="Jain P."/>
            <person name="Kilaru S."/>
            <person name="Labbe J."/>
            <person name="Lin Y.C."/>
            <person name="Legue V."/>
            <person name="Le Tacon F."/>
            <person name="Marmeisse R."/>
            <person name="Melayah D."/>
            <person name="Montanini B."/>
            <person name="Muratet M."/>
            <person name="Nehls U."/>
            <person name="Niculita-Hirzel H."/>
            <person name="Oudot-Le Secq M.P."/>
            <person name="Peter M."/>
            <person name="Quesneville H."/>
            <person name="Rajashekar B."/>
            <person name="Reich M."/>
            <person name="Rouhier N."/>
            <person name="Schmutz J."/>
            <person name="Yin T."/>
            <person name="Chalot M."/>
            <person name="Henrissat B."/>
            <person name="Kuees U."/>
            <person name="Lucas S."/>
            <person name="Van de Peer Y."/>
            <person name="Podila G.K."/>
            <person name="Polle A."/>
            <person name="Pukkila P.J."/>
            <person name="Richardson P.M."/>
            <person name="Rouze P."/>
            <person name="Sanders I.R."/>
            <person name="Stajich J.E."/>
            <person name="Tunlid A."/>
            <person name="Tuskan G."/>
            <person name="Grigoriev I.V."/>
        </authorList>
    </citation>
    <scope>NUCLEOTIDE SEQUENCE [LARGE SCALE GENOMIC DNA]</scope>
    <source>
        <strain evidence="3">S238N-H82 / ATCC MYA-4686</strain>
    </source>
</reference>
<sequence length="333" mass="36406">MEARVLYSPFDDAVITVGCRVTALDAFRTSKPRSGANSLESTAMKSAKGFGTCTTCGVAQGKAENTGVNQFCISSISNVLERGSDKRANGAEFETEGAGEAVDVGNDELGADEPRRPSFNFAPHVPNLFNTILSARLGGHRTARFEPWKKKLRRWRGGQREKRGADEHTKNTSLKAYMAPRLWHVADCDMAPRRSLVFHLYVSFAVIIPHHSPLPFAVVVHRRSLSSCSVAYVGLGKFRLNVRFTSSATKVASFGLNAELPQPSISRRTFISAGTTTSLVILSSADERKGITSSAMKVANFGLNAEHETHVFTGTRRTSRRECVITFTLTAMF</sequence>
<proteinExistence type="predicted"/>
<dbReference type="KEGG" id="lbc:LACBIDRAFT_336027"/>
<feature type="region of interest" description="Disordered" evidence="1">
    <location>
        <begin position="87"/>
        <end position="117"/>
    </location>
</feature>
<dbReference type="AlphaFoldDB" id="B0E470"/>
<organism evidence="3">
    <name type="scientific">Laccaria bicolor (strain S238N-H82 / ATCC MYA-4686)</name>
    <name type="common">Bicoloured deceiver</name>
    <name type="synonym">Laccaria laccata var. bicolor</name>
    <dbReference type="NCBI Taxonomy" id="486041"/>
    <lineage>
        <taxon>Eukaryota</taxon>
        <taxon>Fungi</taxon>
        <taxon>Dikarya</taxon>
        <taxon>Basidiomycota</taxon>
        <taxon>Agaricomycotina</taxon>
        <taxon>Agaricomycetes</taxon>
        <taxon>Agaricomycetidae</taxon>
        <taxon>Agaricales</taxon>
        <taxon>Agaricineae</taxon>
        <taxon>Hydnangiaceae</taxon>
        <taxon>Laccaria</taxon>
    </lineage>
</organism>
<dbReference type="RefSeq" id="XP_001890988.1">
    <property type="nucleotide sequence ID" value="XM_001890953.1"/>
</dbReference>
<dbReference type="InParanoid" id="B0E470"/>
<dbReference type="HOGENOM" id="CLU_834378_0_0_1"/>
<feature type="compositionally biased region" description="Low complexity" evidence="1">
    <location>
        <begin position="90"/>
        <end position="101"/>
    </location>
</feature>
<evidence type="ECO:0000313" key="2">
    <source>
        <dbReference type="EMBL" id="EDQ98362.1"/>
    </source>
</evidence>
<dbReference type="Proteomes" id="UP000001194">
    <property type="component" value="Unassembled WGS sequence"/>
</dbReference>